<evidence type="ECO:0000313" key="2">
    <source>
        <dbReference type="EMBL" id="APT92518.1"/>
    </source>
</evidence>
<dbReference type="RefSeq" id="WP_075734070.1">
    <property type="nucleotide sequence ID" value="NZ_CP009249.1"/>
</dbReference>
<name>A0A1L7D323_9CORY</name>
<dbReference type="PROSITE" id="PS51257">
    <property type="entry name" value="PROKAR_LIPOPROTEIN"/>
    <property type="match status" value="1"/>
</dbReference>
<reference evidence="2 3" key="1">
    <citation type="submission" date="2014-08" db="EMBL/GenBank/DDBJ databases">
        <title>Complete genome sequence of Corynebacterium phocae M408/89/1(T)(=DSM 44612(T)), isolated from the common seal (Phoca vitulina).</title>
        <authorList>
            <person name="Ruckert C."/>
            <person name="Albersmeier A."/>
            <person name="Winkler A."/>
            <person name="Kalinowski J."/>
        </authorList>
    </citation>
    <scope>NUCLEOTIDE SEQUENCE [LARGE SCALE GENOMIC DNA]</scope>
    <source>
        <strain evidence="2 3">M408/89/1</strain>
    </source>
</reference>
<keyword evidence="3" id="KW-1185">Reference proteome</keyword>
<feature type="signal peptide" evidence="1">
    <location>
        <begin position="1"/>
        <end position="17"/>
    </location>
</feature>
<dbReference type="Proteomes" id="UP000185491">
    <property type="component" value="Chromosome"/>
</dbReference>
<sequence>MNSLRSSLILTASLVSAGLTLSACGTNPLLHGQEIESMGNAQPVQSPASDSPAGQVVDFPAVIDVEAAGDTVAVRTADALVVGTPSQLQSGQAREFDIDPNCGDLTSSGDKFWLACVEKLLSFPTTGSTGPATLEVDEDFPVTAVAQLSTGEIFVGSNQEATVSVYLNGEKTDTFSVAAPTDQLVAVHNTDGVDNVVRTWGEDTTIQSLDWRNSREGGRLRVGKGVGQISAGNHGVVVASDALGERVAIYTAQDVVRLHQFGNAPGQPWAAAWDSSRQLAWVSDLKNNQAQAFEISTGVPVDKGRIATVADARTMAVTDKGTVVLGSATGDGLQLVTDPQLD</sequence>
<dbReference type="KEGG" id="cpho:CPHO_06015"/>
<evidence type="ECO:0000256" key="1">
    <source>
        <dbReference type="SAM" id="SignalP"/>
    </source>
</evidence>
<dbReference type="SUPFAM" id="SSF63829">
    <property type="entry name" value="Calcium-dependent phosphotriesterase"/>
    <property type="match status" value="1"/>
</dbReference>
<evidence type="ECO:0008006" key="4">
    <source>
        <dbReference type="Google" id="ProtNLM"/>
    </source>
</evidence>
<feature type="chain" id="PRO_5039035336" description="Prolipoprotein LppL" evidence="1">
    <location>
        <begin position="18"/>
        <end position="342"/>
    </location>
</feature>
<proteinExistence type="predicted"/>
<accession>A0A1L7D323</accession>
<evidence type="ECO:0000313" key="3">
    <source>
        <dbReference type="Proteomes" id="UP000185491"/>
    </source>
</evidence>
<gene>
    <name evidence="2" type="ORF">CPHO_06015</name>
</gene>
<dbReference type="EMBL" id="CP009249">
    <property type="protein sequence ID" value="APT92518.1"/>
    <property type="molecule type" value="Genomic_DNA"/>
</dbReference>
<dbReference type="STRING" id="161895.CPHO_06015"/>
<protein>
    <recommendedName>
        <fullName evidence="4">Prolipoprotein LppL</fullName>
    </recommendedName>
</protein>
<keyword evidence="1" id="KW-0732">Signal</keyword>
<dbReference type="AlphaFoldDB" id="A0A1L7D323"/>
<organism evidence="2 3">
    <name type="scientific">Corynebacterium phocae</name>
    <dbReference type="NCBI Taxonomy" id="161895"/>
    <lineage>
        <taxon>Bacteria</taxon>
        <taxon>Bacillati</taxon>
        <taxon>Actinomycetota</taxon>
        <taxon>Actinomycetes</taxon>
        <taxon>Mycobacteriales</taxon>
        <taxon>Corynebacteriaceae</taxon>
        <taxon>Corynebacterium</taxon>
    </lineage>
</organism>